<protein>
    <recommendedName>
        <fullName evidence="1">YCII-related domain-containing protein</fullName>
    </recommendedName>
</protein>
<accession>A0A5C3MPK0</accession>
<keyword evidence="3" id="KW-1185">Reference proteome</keyword>
<feature type="domain" description="YCII-related" evidence="1">
    <location>
        <begin position="10"/>
        <end position="98"/>
    </location>
</feature>
<dbReference type="OrthoDB" id="5519740at2759"/>
<proteinExistence type="predicted"/>
<dbReference type="InterPro" id="IPR051807">
    <property type="entry name" value="Sec-metab_biosynth-assoc"/>
</dbReference>
<gene>
    <name evidence="2" type="ORF">OE88DRAFT_1668349</name>
</gene>
<dbReference type="PANTHER" id="PTHR33606">
    <property type="entry name" value="PROTEIN YCII"/>
    <property type="match status" value="1"/>
</dbReference>
<dbReference type="InterPro" id="IPR011008">
    <property type="entry name" value="Dimeric_a/b-barrel"/>
</dbReference>
<evidence type="ECO:0000313" key="3">
    <source>
        <dbReference type="Proteomes" id="UP000305948"/>
    </source>
</evidence>
<dbReference type="PANTHER" id="PTHR33606:SF3">
    <property type="entry name" value="PROTEIN YCII"/>
    <property type="match status" value="1"/>
</dbReference>
<dbReference type="EMBL" id="ML213534">
    <property type="protein sequence ID" value="TFK45968.1"/>
    <property type="molecule type" value="Genomic_DNA"/>
</dbReference>
<evidence type="ECO:0000313" key="2">
    <source>
        <dbReference type="EMBL" id="TFK45968.1"/>
    </source>
</evidence>
<organism evidence="2 3">
    <name type="scientific">Heliocybe sulcata</name>
    <dbReference type="NCBI Taxonomy" id="5364"/>
    <lineage>
        <taxon>Eukaryota</taxon>
        <taxon>Fungi</taxon>
        <taxon>Dikarya</taxon>
        <taxon>Basidiomycota</taxon>
        <taxon>Agaricomycotina</taxon>
        <taxon>Agaricomycetes</taxon>
        <taxon>Gloeophyllales</taxon>
        <taxon>Gloeophyllaceae</taxon>
        <taxon>Heliocybe</taxon>
    </lineage>
</organism>
<dbReference type="InterPro" id="IPR005545">
    <property type="entry name" value="YCII"/>
</dbReference>
<evidence type="ECO:0000259" key="1">
    <source>
        <dbReference type="Pfam" id="PF03795"/>
    </source>
</evidence>
<name>A0A5C3MPK0_9AGAM</name>
<reference evidence="2 3" key="1">
    <citation type="journal article" date="2019" name="Nat. Ecol. Evol.">
        <title>Megaphylogeny resolves global patterns of mushroom evolution.</title>
        <authorList>
            <person name="Varga T."/>
            <person name="Krizsan K."/>
            <person name="Foldi C."/>
            <person name="Dima B."/>
            <person name="Sanchez-Garcia M."/>
            <person name="Sanchez-Ramirez S."/>
            <person name="Szollosi G.J."/>
            <person name="Szarkandi J.G."/>
            <person name="Papp V."/>
            <person name="Albert L."/>
            <person name="Andreopoulos W."/>
            <person name="Angelini C."/>
            <person name="Antonin V."/>
            <person name="Barry K.W."/>
            <person name="Bougher N.L."/>
            <person name="Buchanan P."/>
            <person name="Buyck B."/>
            <person name="Bense V."/>
            <person name="Catcheside P."/>
            <person name="Chovatia M."/>
            <person name="Cooper J."/>
            <person name="Damon W."/>
            <person name="Desjardin D."/>
            <person name="Finy P."/>
            <person name="Geml J."/>
            <person name="Haridas S."/>
            <person name="Hughes K."/>
            <person name="Justo A."/>
            <person name="Karasinski D."/>
            <person name="Kautmanova I."/>
            <person name="Kiss B."/>
            <person name="Kocsube S."/>
            <person name="Kotiranta H."/>
            <person name="LaButti K.M."/>
            <person name="Lechner B.E."/>
            <person name="Liimatainen K."/>
            <person name="Lipzen A."/>
            <person name="Lukacs Z."/>
            <person name="Mihaltcheva S."/>
            <person name="Morgado L.N."/>
            <person name="Niskanen T."/>
            <person name="Noordeloos M.E."/>
            <person name="Ohm R.A."/>
            <person name="Ortiz-Santana B."/>
            <person name="Ovrebo C."/>
            <person name="Racz N."/>
            <person name="Riley R."/>
            <person name="Savchenko A."/>
            <person name="Shiryaev A."/>
            <person name="Soop K."/>
            <person name="Spirin V."/>
            <person name="Szebenyi C."/>
            <person name="Tomsovsky M."/>
            <person name="Tulloss R.E."/>
            <person name="Uehling J."/>
            <person name="Grigoriev I.V."/>
            <person name="Vagvolgyi C."/>
            <person name="Papp T."/>
            <person name="Martin F.M."/>
            <person name="Miettinen O."/>
            <person name="Hibbett D.S."/>
            <person name="Nagy L.G."/>
        </authorList>
    </citation>
    <scope>NUCLEOTIDE SEQUENCE [LARGE SCALE GENOMIC DNA]</scope>
    <source>
        <strain evidence="2 3">OMC1185</strain>
    </source>
</reference>
<dbReference type="Pfam" id="PF03795">
    <property type="entry name" value="YCII"/>
    <property type="match status" value="1"/>
</dbReference>
<dbReference type="Proteomes" id="UP000305948">
    <property type="component" value="Unassembled WGS sequence"/>
</dbReference>
<dbReference type="AlphaFoldDB" id="A0A5C3MPK0"/>
<dbReference type="SUPFAM" id="SSF54909">
    <property type="entry name" value="Dimeric alpha+beta barrel"/>
    <property type="match status" value="1"/>
</dbReference>
<dbReference type="Gene3D" id="3.30.70.1060">
    <property type="entry name" value="Dimeric alpha+beta barrel"/>
    <property type="match status" value="1"/>
</dbReference>
<sequence>MSTTSNVFFVYAPDRDDEEASQRRAEARLMHVQRAKELISKGVVKVGGALLNALAAETADKKVVGSAMILQAASMEEIKRLIEEDAYWVANVWDKDRIVILPFLPATPI</sequence>